<comment type="caution">
    <text evidence="3">The sequence shown here is derived from an EMBL/GenBank/DDBJ whole genome shotgun (WGS) entry which is preliminary data.</text>
</comment>
<keyword evidence="4" id="KW-1185">Reference proteome</keyword>
<feature type="transmembrane region" description="Helical" evidence="1">
    <location>
        <begin position="208"/>
        <end position="231"/>
    </location>
</feature>
<dbReference type="RefSeq" id="WP_199395914.1">
    <property type="nucleotide sequence ID" value="NZ_JAEMHK010000011.1"/>
</dbReference>
<dbReference type="GO" id="GO:0016746">
    <property type="term" value="F:acyltransferase activity"/>
    <property type="evidence" value="ECO:0007669"/>
    <property type="project" value="UniProtKB-KW"/>
</dbReference>
<evidence type="ECO:0000313" key="3">
    <source>
        <dbReference type="EMBL" id="MBJ6801421.1"/>
    </source>
</evidence>
<dbReference type="Pfam" id="PF01757">
    <property type="entry name" value="Acyl_transf_3"/>
    <property type="match status" value="1"/>
</dbReference>
<evidence type="ECO:0000259" key="2">
    <source>
        <dbReference type="Pfam" id="PF01757"/>
    </source>
</evidence>
<evidence type="ECO:0000313" key="4">
    <source>
        <dbReference type="Proteomes" id="UP000641025"/>
    </source>
</evidence>
<feature type="transmembrane region" description="Helical" evidence="1">
    <location>
        <begin position="47"/>
        <end position="71"/>
    </location>
</feature>
<feature type="transmembrane region" description="Helical" evidence="1">
    <location>
        <begin position="185"/>
        <end position="202"/>
    </location>
</feature>
<keyword evidence="1" id="KW-0472">Membrane</keyword>
<feature type="transmembrane region" description="Helical" evidence="1">
    <location>
        <begin position="238"/>
        <end position="254"/>
    </location>
</feature>
<gene>
    <name evidence="3" type="ORF">JFN90_14900</name>
</gene>
<feature type="transmembrane region" description="Helical" evidence="1">
    <location>
        <begin position="322"/>
        <end position="345"/>
    </location>
</feature>
<dbReference type="Proteomes" id="UP000641025">
    <property type="component" value="Unassembled WGS sequence"/>
</dbReference>
<reference evidence="3 4" key="1">
    <citation type="submission" date="2020-12" db="EMBL/GenBank/DDBJ databases">
        <title>Geomonas sp. Red259, isolated from paddy soil.</title>
        <authorList>
            <person name="Xu Z."/>
            <person name="Zhang Z."/>
            <person name="Masuda Y."/>
            <person name="Itoh H."/>
            <person name="Senoo K."/>
        </authorList>
    </citation>
    <scope>NUCLEOTIDE SEQUENCE [LARGE SCALE GENOMIC DNA]</scope>
    <source>
        <strain evidence="3 4">Red259</strain>
    </source>
</reference>
<feature type="transmembrane region" description="Helical" evidence="1">
    <location>
        <begin position="14"/>
        <end position="35"/>
    </location>
</feature>
<proteinExistence type="predicted"/>
<feature type="transmembrane region" description="Helical" evidence="1">
    <location>
        <begin position="288"/>
        <end position="310"/>
    </location>
</feature>
<feature type="domain" description="Acyltransferase 3" evidence="2">
    <location>
        <begin position="17"/>
        <end position="341"/>
    </location>
</feature>
<feature type="transmembrane region" description="Helical" evidence="1">
    <location>
        <begin position="100"/>
        <end position="120"/>
    </location>
</feature>
<dbReference type="PANTHER" id="PTHR23028:SF53">
    <property type="entry name" value="ACYL_TRANSF_3 DOMAIN-CONTAINING PROTEIN"/>
    <property type="match status" value="1"/>
</dbReference>
<sequence length="363" mass="40835">MEHSVSIVSPSNRFLMLDALRGIAALAVVFQHLYANLSINVKEWFPISAHLVITHGYLGVPVFFVISGFVITHSVDCQKISPAYTGRFALRRAVRLDPPYWFTIAVSLLLLNLKACSVGLSSNEVWPDKNSIFAHLFYAQDLLHYKPLSAVYWTLCLEIQLYLAYILLSGVALWLARIFKTSNNYIYIIIHVIVGVYSAAAYSQIVPAGIHGLFIQYYHFFLLGVLTYMVFVDQKFSMLLFGFIGYEALILFVSDINANVVAGCMTAILCYSAIKLRKLQTGLDFRPFQYLGSISYSLYIIHADIGWKIISVGKRFLPYKINLAGFLLLFAVGLAVSICAAHLLWKFIEKPSNQLSKKLKSVT</sequence>
<keyword evidence="1" id="KW-0812">Transmembrane</keyword>
<name>A0ABS0YTX4_9BACT</name>
<keyword evidence="1" id="KW-1133">Transmembrane helix</keyword>
<protein>
    <submittedName>
        <fullName evidence="3">Acyltransferase</fullName>
    </submittedName>
</protein>
<dbReference type="InterPro" id="IPR002656">
    <property type="entry name" value="Acyl_transf_3_dom"/>
</dbReference>
<dbReference type="PANTHER" id="PTHR23028">
    <property type="entry name" value="ACETYLTRANSFERASE"/>
    <property type="match status" value="1"/>
</dbReference>
<dbReference type="EMBL" id="JAEMHK010000011">
    <property type="protein sequence ID" value="MBJ6801421.1"/>
    <property type="molecule type" value="Genomic_DNA"/>
</dbReference>
<evidence type="ECO:0000256" key="1">
    <source>
        <dbReference type="SAM" id="Phobius"/>
    </source>
</evidence>
<accession>A0ABS0YTX4</accession>
<feature type="transmembrane region" description="Helical" evidence="1">
    <location>
        <begin position="150"/>
        <end position="176"/>
    </location>
</feature>
<keyword evidence="3" id="KW-0808">Transferase</keyword>
<organism evidence="3 4">
    <name type="scientific">Geomonas propionica</name>
    <dbReference type="NCBI Taxonomy" id="2798582"/>
    <lineage>
        <taxon>Bacteria</taxon>
        <taxon>Pseudomonadati</taxon>
        <taxon>Thermodesulfobacteriota</taxon>
        <taxon>Desulfuromonadia</taxon>
        <taxon>Geobacterales</taxon>
        <taxon>Geobacteraceae</taxon>
        <taxon>Geomonas</taxon>
    </lineage>
</organism>
<dbReference type="InterPro" id="IPR050879">
    <property type="entry name" value="Acyltransferase_3"/>
</dbReference>
<keyword evidence="3" id="KW-0012">Acyltransferase</keyword>